<evidence type="ECO:0000256" key="3">
    <source>
        <dbReference type="ARBA" id="ARBA00022691"/>
    </source>
</evidence>
<dbReference type="Proteomes" id="UP000176424">
    <property type="component" value="Unassembled WGS sequence"/>
</dbReference>
<reference evidence="5 6" key="1">
    <citation type="journal article" date="2016" name="Nat. Commun.">
        <title>Thousands of microbial genomes shed light on interconnected biogeochemical processes in an aquifer system.</title>
        <authorList>
            <person name="Anantharaman K."/>
            <person name="Brown C.T."/>
            <person name="Hug L.A."/>
            <person name="Sharon I."/>
            <person name="Castelle C.J."/>
            <person name="Probst A.J."/>
            <person name="Thomas B.C."/>
            <person name="Singh A."/>
            <person name="Wilkins M.J."/>
            <person name="Karaoz U."/>
            <person name="Brodie E.L."/>
            <person name="Williams K.H."/>
            <person name="Hubbard S.S."/>
            <person name="Banfield J.F."/>
        </authorList>
    </citation>
    <scope>NUCLEOTIDE SEQUENCE [LARGE SCALE GENOMIC DNA]</scope>
</reference>
<dbReference type="STRING" id="1797263.A2397_03530"/>
<dbReference type="Pfam" id="PF08123">
    <property type="entry name" value="DOT1"/>
    <property type="match status" value="1"/>
</dbReference>
<dbReference type="InterPro" id="IPR029063">
    <property type="entry name" value="SAM-dependent_MTases_sf"/>
</dbReference>
<dbReference type="AlphaFoldDB" id="A0A1F4ZSK1"/>
<evidence type="ECO:0000259" key="4">
    <source>
        <dbReference type="Pfam" id="PF08123"/>
    </source>
</evidence>
<evidence type="ECO:0000256" key="1">
    <source>
        <dbReference type="ARBA" id="ARBA00022603"/>
    </source>
</evidence>
<accession>A0A1F4ZSK1</accession>
<name>A0A1F4ZSK1_9BACT</name>
<keyword evidence="2" id="KW-0808">Transferase</keyword>
<dbReference type="PANTHER" id="PTHR13610:SF9">
    <property type="entry name" value="FI06469P"/>
    <property type="match status" value="1"/>
</dbReference>
<feature type="domain" description="DOT1" evidence="4">
    <location>
        <begin position="39"/>
        <end position="87"/>
    </location>
</feature>
<dbReference type="SUPFAM" id="SSF53335">
    <property type="entry name" value="S-adenosyl-L-methionine-dependent methyltransferases"/>
    <property type="match status" value="1"/>
</dbReference>
<evidence type="ECO:0000256" key="2">
    <source>
        <dbReference type="ARBA" id="ARBA00022679"/>
    </source>
</evidence>
<proteinExistence type="predicted"/>
<dbReference type="InterPro" id="IPR026170">
    <property type="entry name" value="FAM173A/B"/>
</dbReference>
<dbReference type="PANTHER" id="PTHR13610">
    <property type="entry name" value="METHYLTRANSFERASE DOMAIN-CONTAINING PROTEIN"/>
    <property type="match status" value="1"/>
</dbReference>
<protein>
    <recommendedName>
        <fullName evidence="4">DOT1 domain-containing protein</fullName>
    </recommendedName>
</protein>
<dbReference type="GO" id="GO:0032259">
    <property type="term" value="P:methylation"/>
    <property type="evidence" value="ECO:0007669"/>
    <property type="project" value="UniProtKB-KW"/>
</dbReference>
<dbReference type="EMBL" id="MEXR01000039">
    <property type="protein sequence ID" value="OGD09108.1"/>
    <property type="molecule type" value="Genomic_DNA"/>
</dbReference>
<evidence type="ECO:0000313" key="5">
    <source>
        <dbReference type="EMBL" id="OGD09108.1"/>
    </source>
</evidence>
<organism evidence="5 6">
    <name type="scientific">Candidatus Amesbacteria bacterium RIFOXYB1_FULL_44_23</name>
    <dbReference type="NCBI Taxonomy" id="1797263"/>
    <lineage>
        <taxon>Bacteria</taxon>
        <taxon>Candidatus Amesiibacteriota</taxon>
    </lineage>
</organism>
<dbReference type="GO" id="GO:0031151">
    <property type="term" value="F:histone H3K79 methyltransferase activity"/>
    <property type="evidence" value="ECO:0007669"/>
    <property type="project" value="InterPro"/>
</dbReference>
<keyword evidence="1" id="KW-0489">Methyltransferase</keyword>
<sequence>MSELIILTLLVILAAGVCVWCVYMLAGEFLGGAAFVPTNQKDIEKLLEKLKIKPGQVFYDLGSGDGRVVKHAVKNYQARGIGVEINPWLLLWSRLTSKKDGLTNIKFISQDFWKMNLNNADYIYFYMSPRSAEKLGKKVQKECRRGTVLISKAFEIKTMRDKLVEAVLLNDKRYWIYKI</sequence>
<dbReference type="Gene3D" id="3.40.50.150">
    <property type="entry name" value="Vaccinia Virus protein VP39"/>
    <property type="match status" value="1"/>
</dbReference>
<comment type="caution">
    <text evidence="5">The sequence shown here is derived from an EMBL/GenBank/DDBJ whole genome shotgun (WGS) entry which is preliminary data.</text>
</comment>
<evidence type="ECO:0000313" key="6">
    <source>
        <dbReference type="Proteomes" id="UP000176424"/>
    </source>
</evidence>
<keyword evidence="3" id="KW-0949">S-adenosyl-L-methionine</keyword>
<gene>
    <name evidence="5" type="ORF">A2397_03530</name>
</gene>
<dbReference type="InterPro" id="IPR025789">
    <property type="entry name" value="DOT1_dom"/>
</dbReference>